<proteinExistence type="predicted"/>
<dbReference type="AlphaFoldDB" id="A0A2C9UDM7"/>
<sequence>MNEDVSRKTSRIASTLKEQQLLAWEQKRNQSAD</sequence>
<gene>
    <name evidence="1" type="ORF">MANES_15G072200</name>
</gene>
<reference evidence="1" key="1">
    <citation type="submission" date="2016-02" db="EMBL/GenBank/DDBJ databases">
        <title>WGS assembly of Manihot esculenta.</title>
        <authorList>
            <person name="Bredeson J.V."/>
            <person name="Prochnik S.E."/>
            <person name="Lyons J.B."/>
            <person name="Schmutz J."/>
            <person name="Grimwood J."/>
            <person name="Vrebalov J."/>
            <person name="Bart R.S."/>
            <person name="Amuge T."/>
            <person name="Ferguson M.E."/>
            <person name="Green R."/>
            <person name="Putnam N."/>
            <person name="Stites J."/>
            <person name="Rounsley S."/>
            <person name="Rokhsar D.S."/>
        </authorList>
    </citation>
    <scope>NUCLEOTIDE SEQUENCE [LARGE SCALE GENOMIC DNA]</scope>
    <source>
        <tissue evidence="1">Leaf</tissue>
    </source>
</reference>
<name>A0A2C9UDM7_MANES</name>
<accession>A0A2C9UDM7</accession>
<protein>
    <submittedName>
        <fullName evidence="1">Uncharacterized protein</fullName>
    </submittedName>
</protein>
<dbReference type="EMBL" id="CM004401">
    <property type="protein sequence ID" value="OAY28503.1"/>
    <property type="molecule type" value="Genomic_DNA"/>
</dbReference>
<organism evidence="1">
    <name type="scientific">Manihot esculenta</name>
    <name type="common">Cassava</name>
    <name type="synonym">Jatropha manihot</name>
    <dbReference type="NCBI Taxonomy" id="3983"/>
    <lineage>
        <taxon>Eukaryota</taxon>
        <taxon>Viridiplantae</taxon>
        <taxon>Streptophyta</taxon>
        <taxon>Embryophyta</taxon>
        <taxon>Tracheophyta</taxon>
        <taxon>Spermatophyta</taxon>
        <taxon>Magnoliopsida</taxon>
        <taxon>eudicotyledons</taxon>
        <taxon>Gunneridae</taxon>
        <taxon>Pentapetalae</taxon>
        <taxon>rosids</taxon>
        <taxon>fabids</taxon>
        <taxon>Malpighiales</taxon>
        <taxon>Euphorbiaceae</taxon>
        <taxon>Crotonoideae</taxon>
        <taxon>Manihoteae</taxon>
        <taxon>Manihot</taxon>
    </lineage>
</organism>
<evidence type="ECO:0000313" key="1">
    <source>
        <dbReference type="EMBL" id="OAY28503.1"/>
    </source>
</evidence>